<keyword evidence="6" id="KW-1185">Reference proteome</keyword>
<evidence type="ECO:0000259" key="4">
    <source>
        <dbReference type="Pfam" id="PF08241"/>
    </source>
</evidence>
<gene>
    <name evidence="5" type="ORF">IAR55_003220</name>
</gene>
<dbReference type="Proteomes" id="UP001388673">
    <property type="component" value="Unassembled WGS sequence"/>
</dbReference>
<dbReference type="EMBL" id="JBCAWK010000006">
    <property type="protein sequence ID" value="KAK8854482.1"/>
    <property type="molecule type" value="Genomic_DNA"/>
</dbReference>
<feature type="region of interest" description="Disordered" evidence="3">
    <location>
        <begin position="183"/>
        <end position="214"/>
    </location>
</feature>
<evidence type="ECO:0000313" key="6">
    <source>
        <dbReference type="Proteomes" id="UP001388673"/>
    </source>
</evidence>
<dbReference type="GO" id="GO:0005634">
    <property type="term" value="C:nucleus"/>
    <property type="evidence" value="ECO:0007669"/>
    <property type="project" value="TreeGrafter"/>
</dbReference>
<comment type="caution">
    <text evidence="5">The sequence shown here is derived from an EMBL/GenBank/DDBJ whole genome shotgun (WGS) entry which is preliminary data.</text>
</comment>
<dbReference type="GO" id="GO:0005737">
    <property type="term" value="C:cytoplasm"/>
    <property type="evidence" value="ECO:0007669"/>
    <property type="project" value="TreeGrafter"/>
</dbReference>
<feature type="region of interest" description="Disordered" evidence="3">
    <location>
        <begin position="1"/>
        <end position="26"/>
    </location>
</feature>
<dbReference type="PANTHER" id="PTHR13069">
    <property type="entry name" value="ALKYLATED DNA REPAIR PROTEIN ALKB HOMOLOG 8"/>
    <property type="match status" value="1"/>
</dbReference>
<accession>A0AAW0YYA5</accession>
<dbReference type="Pfam" id="PF08241">
    <property type="entry name" value="Methyltransf_11"/>
    <property type="match status" value="1"/>
</dbReference>
<organism evidence="5 6">
    <name type="scientific">Kwoniella newhampshirensis</name>
    <dbReference type="NCBI Taxonomy" id="1651941"/>
    <lineage>
        <taxon>Eukaryota</taxon>
        <taxon>Fungi</taxon>
        <taxon>Dikarya</taxon>
        <taxon>Basidiomycota</taxon>
        <taxon>Agaricomycotina</taxon>
        <taxon>Tremellomycetes</taxon>
        <taxon>Tremellales</taxon>
        <taxon>Cryptococcaceae</taxon>
        <taxon>Kwoniella</taxon>
    </lineage>
</organism>
<feature type="compositionally biased region" description="Low complexity" evidence="3">
    <location>
        <begin position="229"/>
        <end position="247"/>
    </location>
</feature>
<keyword evidence="1" id="KW-0489">Methyltransferase</keyword>
<name>A0AAW0YYA5_9TREE</name>
<feature type="region of interest" description="Disordered" evidence="3">
    <location>
        <begin position="229"/>
        <end position="278"/>
    </location>
</feature>
<dbReference type="InterPro" id="IPR051422">
    <property type="entry name" value="AlkB_tRNA_MeTrf/Diox"/>
</dbReference>
<proteinExistence type="predicted"/>
<dbReference type="PANTHER" id="PTHR13069:SF21">
    <property type="entry name" value="ALKYLATED DNA REPAIR PROTEIN ALKB HOMOLOG 8"/>
    <property type="match status" value="1"/>
</dbReference>
<dbReference type="KEGG" id="kne:92180478"/>
<dbReference type="GeneID" id="92180478"/>
<dbReference type="InterPro" id="IPR029063">
    <property type="entry name" value="SAM-dependent_MTases_sf"/>
</dbReference>
<dbReference type="GO" id="GO:0002098">
    <property type="term" value="P:tRNA wobble uridine modification"/>
    <property type="evidence" value="ECO:0007669"/>
    <property type="project" value="TreeGrafter"/>
</dbReference>
<dbReference type="GO" id="GO:0030488">
    <property type="term" value="P:tRNA methylation"/>
    <property type="evidence" value="ECO:0007669"/>
    <property type="project" value="TreeGrafter"/>
</dbReference>
<feature type="compositionally biased region" description="Pro residues" evidence="3">
    <location>
        <begin position="8"/>
        <end position="20"/>
    </location>
</feature>
<dbReference type="GO" id="GO:0008757">
    <property type="term" value="F:S-adenosylmethionine-dependent methyltransferase activity"/>
    <property type="evidence" value="ECO:0007669"/>
    <property type="project" value="InterPro"/>
</dbReference>
<evidence type="ECO:0000256" key="3">
    <source>
        <dbReference type="SAM" id="MobiDB-lite"/>
    </source>
</evidence>
<feature type="compositionally biased region" description="Pro residues" evidence="3">
    <location>
        <begin position="263"/>
        <end position="278"/>
    </location>
</feature>
<feature type="domain" description="Methyltransferase type 11" evidence="4">
    <location>
        <begin position="70"/>
        <end position="153"/>
    </location>
</feature>
<dbReference type="GO" id="GO:0000049">
    <property type="term" value="F:tRNA binding"/>
    <property type="evidence" value="ECO:0007669"/>
    <property type="project" value="TreeGrafter"/>
</dbReference>
<dbReference type="GO" id="GO:0106335">
    <property type="term" value="F:tRNA (5-carboxymethyluridine(34)-5-O)-methyltransferase activity"/>
    <property type="evidence" value="ECO:0007669"/>
    <property type="project" value="TreeGrafter"/>
</dbReference>
<sequence>MAEAAGPSKPPRSKPLPVPVEPFLNPADDEERTVHSVYEAIAPHFSQTRHKPWPLISSFLHSLPPDAIGLDSGAGNGKYLPVSRDAGLEMIALDRSGGLLEIARKENGGECVRGDLGFDGWRRGVFDFAISVAAIHHLSTPLRRRQSVQVLLRPLKLSHSPPYSRFLIYVWAYEQGDLSKRKMGTAAKGDQSENESGLDGKKGERGKRAGSGEEKVQDVLVPWVLSAKKPPTSTKSVSKTKLSSLPSNEETSAIKENNHPADPASPPSPDSTPPPPPQVFHRYYHLFVAGELRDLVESAGVEEGFTIVAEGETPPPHRKWLRVKGEGWEADNWWLEGEVGAEA</sequence>
<dbReference type="InterPro" id="IPR013216">
    <property type="entry name" value="Methyltransf_11"/>
</dbReference>
<feature type="compositionally biased region" description="Basic and acidic residues" evidence="3">
    <location>
        <begin position="198"/>
        <end position="214"/>
    </location>
</feature>
<dbReference type="Gene3D" id="3.40.50.150">
    <property type="entry name" value="Vaccinia Virus protein VP39"/>
    <property type="match status" value="1"/>
</dbReference>
<dbReference type="RefSeq" id="XP_066802720.1">
    <property type="nucleotide sequence ID" value="XM_066946328.1"/>
</dbReference>
<evidence type="ECO:0000256" key="2">
    <source>
        <dbReference type="ARBA" id="ARBA00022679"/>
    </source>
</evidence>
<dbReference type="AlphaFoldDB" id="A0AAW0YYA5"/>
<dbReference type="SUPFAM" id="SSF53335">
    <property type="entry name" value="S-adenosyl-L-methionine-dependent methyltransferases"/>
    <property type="match status" value="1"/>
</dbReference>
<evidence type="ECO:0000256" key="1">
    <source>
        <dbReference type="ARBA" id="ARBA00022603"/>
    </source>
</evidence>
<reference evidence="5 6" key="1">
    <citation type="journal article" date="2024" name="bioRxiv">
        <title>Comparative genomics of Cryptococcus and Kwoniella reveals pathogenesis evolution and contrasting karyotype dynamics via intercentromeric recombination or chromosome fusion.</title>
        <authorList>
            <person name="Coelho M.A."/>
            <person name="David-Palma M."/>
            <person name="Shea T."/>
            <person name="Bowers K."/>
            <person name="McGinley-Smith S."/>
            <person name="Mohammad A.W."/>
            <person name="Gnirke A."/>
            <person name="Yurkov A.M."/>
            <person name="Nowrousian M."/>
            <person name="Sun S."/>
            <person name="Cuomo C.A."/>
            <person name="Heitman J."/>
        </authorList>
    </citation>
    <scope>NUCLEOTIDE SEQUENCE [LARGE SCALE GENOMIC DNA]</scope>
    <source>
        <strain evidence="5 6">CBS 13917</strain>
    </source>
</reference>
<protein>
    <recommendedName>
        <fullName evidence="4">Methyltransferase type 11 domain-containing protein</fullName>
    </recommendedName>
</protein>
<evidence type="ECO:0000313" key="5">
    <source>
        <dbReference type="EMBL" id="KAK8854482.1"/>
    </source>
</evidence>
<keyword evidence="2" id="KW-0808">Transferase</keyword>